<dbReference type="InterPro" id="IPR012340">
    <property type="entry name" value="NA-bd_OB-fold"/>
</dbReference>
<evidence type="ECO:0000256" key="1">
    <source>
        <dbReference type="SAM" id="Phobius"/>
    </source>
</evidence>
<reference evidence="2 3" key="1">
    <citation type="submission" date="2023-07" db="EMBL/GenBank/DDBJ databases">
        <authorList>
            <person name="Lian W.-H."/>
        </authorList>
    </citation>
    <scope>NUCLEOTIDE SEQUENCE [LARGE SCALE GENOMIC DNA]</scope>
    <source>
        <strain evidence="2 3">SYSU DXS3180</strain>
    </source>
</reference>
<feature type="transmembrane region" description="Helical" evidence="1">
    <location>
        <begin position="20"/>
        <end position="42"/>
    </location>
</feature>
<evidence type="ECO:0000313" key="2">
    <source>
        <dbReference type="EMBL" id="MEX6688894.1"/>
    </source>
</evidence>
<accession>A0ABV3ZKD3</accession>
<keyword evidence="1" id="KW-1133">Transmembrane helix</keyword>
<organism evidence="2 3">
    <name type="scientific">Danxiaibacter flavus</name>
    <dbReference type="NCBI Taxonomy" id="3049108"/>
    <lineage>
        <taxon>Bacteria</taxon>
        <taxon>Pseudomonadati</taxon>
        <taxon>Bacteroidota</taxon>
        <taxon>Chitinophagia</taxon>
        <taxon>Chitinophagales</taxon>
        <taxon>Chitinophagaceae</taxon>
        <taxon>Danxiaibacter</taxon>
    </lineage>
</organism>
<keyword evidence="1" id="KW-0472">Membrane</keyword>
<keyword evidence="1" id="KW-0812">Transmembrane</keyword>
<protein>
    <recommendedName>
        <fullName evidence="4">NfeD-like C-terminal domain-containing protein</fullName>
    </recommendedName>
</protein>
<evidence type="ECO:0000313" key="3">
    <source>
        <dbReference type="Proteomes" id="UP001560573"/>
    </source>
</evidence>
<feature type="transmembrane region" description="Helical" evidence="1">
    <location>
        <begin position="96"/>
        <end position="116"/>
    </location>
</feature>
<comment type="caution">
    <text evidence="2">The sequence shown here is derived from an EMBL/GenBank/DDBJ whole genome shotgun (WGS) entry which is preliminary data.</text>
</comment>
<keyword evidence="3" id="KW-1185">Reference proteome</keyword>
<dbReference type="RefSeq" id="WP_369330304.1">
    <property type="nucleotide sequence ID" value="NZ_JAULBC010000005.1"/>
</dbReference>
<evidence type="ECO:0008006" key="4">
    <source>
        <dbReference type="Google" id="ProtNLM"/>
    </source>
</evidence>
<proteinExistence type="predicted"/>
<dbReference type="Proteomes" id="UP001560573">
    <property type="component" value="Unassembled WGS sequence"/>
</dbReference>
<dbReference type="EMBL" id="JAULBC010000005">
    <property type="protein sequence ID" value="MEX6688894.1"/>
    <property type="molecule type" value="Genomic_DNA"/>
</dbReference>
<gene>
    <name evidence="2" type="ORF">QTN47_15405</name>
</gene>
<dbReference type="Gene3D" id="2.40.50.140">
    <property type="entry name" value="Nucleic acid-binding proteins"/>
    <property type="match status" value="1"/>
</dbReference>
<feature type="transmembrane region" description="Helical" evidence="1">
    <location>
        <begin position="73"/>
        <end position="90"/>
    </location>
</feature>
<sequence>MNILLSSFDAWWLSKTSLEQILWGTAVIATVLLGIQTLTGFLGGDHHSAFGDADDATAHDDGIHSQFFTVKNLLAFFTMFGWVGLGVFSISNNITYTLLSATGAGVATMILIAWLFKQISRLQYNGTTELKNAVGQVAKVYLNIPGGRTGTGKVHVTIQSALKELDAITDDGDALPTGSNAKVIAVITDDTLLVTKNN</sequence>
<name>A0ABV3ZKD3_9BACT</name>